<dbReference type="Proteomes" id="UP001330812">
    <property type="component" value="Chromosome"/>
</dbReference>
<proteinExistence type="predicted"/>
<evidence type="ECO:0000313" key="2">
    <source>
        <dbReference type="Proteomes" id="UP001330812"/>
    </source>
</evidence>
<dbReference type="EMBL" id="CP142149">
    <property type="protein sequence ID" value="WSE29062.1"/>
    <property type="molecule type" value="Genomic_DNA"/>
</dbReference>
<dbReference type="RefSeq" id="WP_326568051.1">
    <property type="nucleotide sequence ID" value="NZ_CP142149.1"/>
</dbReference>
<accession>A0ABZ1I3U0</accession>
<protein>
    <submittedName>
        <fullName evidence="1">SIR2 family protein</fullName>
    </submittedName>
</protein>
<dbReference type="Gene3D" id="3.40.50.1220">
    <property type="entry name" value="TPP-binding domain"/>
    <property type="match status" value="1"/>
</dbReference>
<organism evidence="1 2">
    <name type="scientific">Amycolatopsis rhabdoformis</name>
    <dbReference type="NCBI Taxonomy" id="1448059"/>
    <lineage>
        <taxon>Bacteria</taxon>
        <taxon>Bacillati</taxon>
        <taxon>Actinomycetota</taxon>
        <taxon>Actinomycetes</taxon>
        <taxon>Pseudonocardiales</taxon>
        <taxon>Pseudonocardiaceae</taxon>
        <taxon>Amycolatopsis</taxon>
    </lineage>
</organism>
<evidence type="ECO:0000313" key="1">
    <source>
        <dbReference type="EMBL" id="WSE29062.1"/>
    </source>
</evidence>
<keyword evidence="2" id="KW-1185">Reference proteome</keyword>
<dbReference type="Pfam" id="PF13289">
    <property type="entry name" value="SIR2_2"/>
    <property type="match status" value="1"/>
</dbReference>
<sequence>MHAQPGVYAVLLGSGVSTGAGIPTGWGIVKDLVRRIAAINFAEDQSVIDAAEVDPESWWTKHGSGELGYSSLLESIAPTPATRQGILRSFFEPTDEDRNEGIKVPSRAHLSLAELVKRGSVKVILTTNFDRLTERALESVGISPQVISRPEAVNGMAPLAHADATVIKLHGDYLDLGSRNTPDELQDYPDEWKNILAQVVDEYGLIISGWSADWDTALVSAIESASSRRYPLYWDRRSSKGENAGRLLATRKGMVLDVASADELFANLSDGIDALDRLTEPPLTTAMAVARLKRYLPDPAARINLNDLVMTALDRAVDAIKGQTFHVGHEEVPKRLEELLDAHYHASLPLLNLLATGTWFDRGLDHLDLWKEVVQRLLDARVIPDTAFQGPVSEFQHFPALLAYEVIGLVAANRGRDRLLLEISTKVKWRNLEYPNNMAPAAQQLHIQRVLGQGNLKTIPRWEGKEPYYPESRLMRFYLRDVFSSLIPEERTYAESFDSLEYLIGIIQQRTQGQTRSYHPNQGEFLIADYDGSDGIPHAETYLRESSAEQRDRWPWRALIGDEYEIDEVLNSYREALSQAKRRNF</sequence>
<gene>
    <name evidence="1" type="ORF">VSH64_40635</name>
</gene>
<name>A0ABZ1I3U0_9PSEU</name>
<dbReference type="SUPFAM" id="SSF52467">
    <property type="entry name" value="DHS-like NAD/FAD-binding domain"/>
    <property type="match status" value="1"/>
</dbReference>
<dbReference type="InterPro" id="IPR029035">
    <property type="entry name" value="DHS-like_NAD/FAD-binding_dom"/>
</dbReference>
<reference evidence="1 2" key="1">
    <citation type="journal article" date="2015" name="Int. J. Syst. Evol. Microbiol.">
        <title>Amycolatopsis rhabdoformis sp. nov., an actinomycete isolated from a tropical forest soil.</title>
        <authorList>
            <person name="Souza W.R."/>
            <person name="Silva R.E."/>
            <person name="Goodfellow M."/>
            <person name="Busarakam K."/>
            <person name="Figueiro F.S."/>
            <person name="Ferreira D."/>
            <person name="Rodrigues-Filho E."/>
            <person name="Moraes L.A.B."/>
            <person name="Zucchi T.D."/>
        </authorList>
    </citation>
    <scope>NUCLEOTIDE SEQUENCE [LARGE SCALE GENOMIC DNA]</scope>
    <source>
        <strain evidence="1 2">NCIMB 14900</strain>
    </source>
</reference>